<reference evidence="2 3" key="1">
    <citation type="submission" date="2017-07" db="EMBL/GenBank/DDBJ databases">
        <title>Recovery of genomes from metagenomes via a dereplication, aggregation, and scoring strategy.</title>
        <authorList>
            <person name="Sieber C.M."/>
            <person name="Probst A.J."/>
            <person name="Sharrar A."/>
            <person name="Thomas B.C."/>
            <person name="Hess M."/>
            <person name="Tringe S.G."/>
            <person name="Banfield J.F."/>
        </authorList>
    </citation>
    <scope>NUCLEOTIDE SEQUENCE [LARGE SCALE GENOMIC DNA]</scope>
    <source>
        <strain evidence="2">JGI_Cruoil_03_51_56</strain>
    </source>
</reference>
<sequence>MMKRCLALIVGSGLVFVALGQTLMLRADVLDGGGKKLLSADYAGGLSIGQSIASGLVTSSDYRAILGFWNRPFQLIGLDEGKLLPAFERFWFAGCKPNPFQNQTTISYALGSGTNVNFRVFSNSGRVVGTLVNGYQKPGVYRIAWNVAGVSQKRLPNGVYFLRLEADGFQAVQKAVIAR</sequence>
<dbReference type="EMBL" id="NOZP01000014">
    <property type="protein sequence ID" value="OYD17223.1"/>
    <property type="molecule type" value="Genomic_DNA"/>
</dbReference>
<dbReference type="InterPro" id="IPR026444">
    <property type="entry name" value="Secre_tail"/>
</dbReference>
<name>A0A235BXZ9_UNCW3</name>
<protein>
    <recommendedName>
        <fullName evidence="1">Secretion system C-terminal sorting domain-containing protein</fullName>
    </recommendedName>
</protein>
<proteinExistence type="predicted"/>
<accession>A0A235BXZ9</accession>
<feature type="domain" description="Secretion system C-terminal sorting" evidence="1">
    <location>
        <begin position="97"/>
        <end position="177"/>
    </location>
</feature>
<evidence type="ECO:0000313" key="3">
    <source>
        <dbReference type="Proteomes" id="UP000215559"/>
    </source>
</evidence>
<evidence type="ECO:0000259" key="1">
    <source>
        <dbReference type="Pfam" id="PF18962"/>
    </source>
</evidence>
<dbReference type="NCBIfam" id="TIGR04183">
    <property type="entry name" value="Por_Secre_tail"/>
    <property type="match status" value="1"/>
</dbReference>
<dbReference type="Pfam" id="PF18962">
    <property type="entry name" value="Por_Secre_tail"/>
    <property type="match status" value="1"/>
</dbReference>
<evidence type="ECO:0000313" key="2">
    <source>
        <dbReference type="EMBL" id="OYD17223.1"/>
    </source>
</evidence>
<organism evidence="2 3">
    <name type="scientific">candidate division WOR-3 bacterium JGI_Cruoil_03_51_56</name>
    <dbReference type="NCBI Taxonomy" id="1973747"/>
    <lineage>
        <taxon>Bacteria</taxon>
        <taxon>Bacteria division WOR-3</taxon>
    </lineage>
</organism>
<dbReference type="Gene3D" id="2.60.40.4070">
    <property type="match status" value="1"/>
</dbReference>
<comment type="caution">
    <text evidence="2">The sequence shown here is derived from an EMBL/GenBank/DDBJ whole genome shotgun (WGS) entry which is preliminary data.</text>
</comment>
<gene>
    <name evidence="2" type="ORF">CH330_00620</name>
</gene>
<dbReference type="Proteomes" id="UP000215559">
    <property type="component" value="Unassembled WGS sequence"/>
</dbReference>
<dbReference type="AlphaFoldDB" id="A0A235BXZ9"/>